<keyword evidence="3" id="KW-0378">Hydrolase</keyword>
<dbReference type="Pfam" id="PF08722">
    <property type="entry name" value="Tn7_TnsA-like_N"/>
    <property type="match status" value="1"/>
</dbReference>
<dbReference type="InterPro" id="IPR011856">
    <property type="entry name" value="tRNA_endonuc-like_dom_sf"/>
</dbReference>
<dbReference type="Proteomes" id="UP000641588">
    <property type="component" value="Unassembled WGS sequence"/>
</dbReference>
<dbReference type="CDD" id="cd22362">
    <property type="entry name" value="TnsA_endonuclease-like"/>
    <property type="match status" value="1"/>
</dbReference>
<dbReference type="InterPro" id="IPR011335">
    <property type="entry name" value="Restrct_endonuc-II-like"/>
</dbReference>
<evidence type="ECO:0000313" key="3">
    <source>
        <dbReference type="EMBL" id="NOU93771.1"/>
    </source>
</evidence>
<feature type="domain" description="TnsA endonuclease N-terminal" evidence="2">
    <location>
        <begin position="96"/>
        <end position="192"/>
    </location>
</feature>
<dbReference type="GO" id="GO:0004519">
    <property type="term" value="F:endonuclease activity"/>
    <property type="evidence" value="ECO:0007669"/>
    <property type="project" value="UniProtKB-KW"/>
</dbReference>
<gene>
    <name evidence="3" type="ORF">GC093_11130</name>
</gene>
<dbReference type="InterPro" id="IPR036388">
    <property type="entry name" value="WH-like_DNA-bd_sf"/>
</dbReference>
<dbReference type="InterPro" id="IPR014833">
    <property type="entry name" value="TnsA_N"/>
</dbReference>
<name>A0A972JZM8_9BACL</name>
<dbReference type="EMBL" id="WHOD01000050">
    <property type="protein sequence ID" value="NOU93771.1"/>
    <property type="molecule type" value="Genomic_DNA"/>
</dbReference>
<keyword evidence="3" id="KW-0255">Endonuclease</keyword>
<dbReference type="Pfam" id="PF08721">
    <property type="entry name" value="Tn7_Tnp_TnsA_C"/>
    <property type="match status" value="1"/>
</dbReference>
<comment type="caution">
    <text evidence="3">The sequence shown here is derived from an EMBL/GenBank/DDBJ whole genome shotgun (WGS) entry which is preliminary data.</text>
</comment>
<dbReference type="SUPFAM" id="SSF52980">
    <property type="entry name" value="Restriction endonuclease-like"/>
    <property type="match status" value="1"/>
</dbReference>
<evidence type="ECO:0000259" key="2">
    <source>
        <dbReference type="Pfam" id="PF08722"/>
    </source>
</evidence>
<dbReference type="Gene3D" id="3.40.1350.10">
    <property type="match status" value="1"/>
</dbReference>
<dbReference type="AlphaFoldDB" id="A0A972JZM8"/>
<dbReference type="RefSeq" id="WP_171651981.1">
    <property type="nucleotide sequence ID" value="NZ_WHOD01000050.1"/>
</dbReference>
<dbReference type="Gene3D" id="1.10.10.10">
    <property type="entry name" value="Winged helix-like DNA-binding domain superfamily/Winged helix DNA-binding domain"/>
    <property type="match status" value="1"/>
</dbReference>
<dbReference type="InterPro" id="IPR014832">
    <property type="entry name" value="TnsA_C"/>
</dbReference>
<feature type="domain" description="TnsA endonuclease C-terminal" evidence="1">
    <location>
        <begin position="196"/>
        <end position="277"/>
    </location>
</feature>
<keyword evidence="4" id="KW-1185">Reference proteome</keyword>
<evidence type="ECO:0000259" key="1">
    <source>
        <dbReference type="Pfam" id="PF08721"/>
    </source>
</evidence>
<proteinExistence type="predicted"/>
<keyword evidence="3" id="KW-0540">Nuclease</keyword>
<sequence>MNKIIFTGKIIQYARITTGGLTAMAKFKYAVDENTIAKRLKEGRGSGTGSAYLPWIRVHEVPSIGKSSIRSSWKTEREHHFLSNLEAMYFYLLEWDDSVVDMREQFPLLPREETQAIAAELGIKHPADPKTKVDIVMTTDNVITNLSEYGQVIKARSIKYENALNKRRTAEKQLIEKIYWSRRGVEWNVVTENSIHIPLVQNIQMLHKSKSKFGLFPNIDEVTLKSMEEKLMKLLPGSNKIIANLTDVMDKYYNVPASTSLTLLKHLIVNKKLNIDMLQLFNPCKQVKITIPC</sequence>
<organism evidence="3 4">
    <name type="scientific">Paenibacillus foliorum</name>
    <dbReference type="NCBI Taxonomy" id="2654974"/>
    <lineage>
        <taxon>Bacteria</taxon>
        <taxon>Bacillati</taxon>
        <taxon>Bacillota</taxon>
        <taxon>Bacilli</taxon>
        <taxon>Bacillales</taxon>
        <taxon>Paenibacillaceae</taxon>
        <taxon>Paenibacillus</taxon>
    </lineage>
</organism>
<evidence type="ECO:0000313" key="4">
    <source>
        <dbReference type="Proteomes" id="UP000641588"/>
    </source>
</evidence>
<dbReference type="GO" id="GO:0003676">
    <property type="term" value="F:nucleic acid binding"/>
    <property type="evidence" value="ECO:0007669"/>
    <property type="project" value="InterPro"/>
</dbReference>
<accession>A0A972JZM8</accession>
<reference evidence="3" key="1">
    <citation type="submission" date="2019-10" db="EMBL/GenBank/DDBJ databases">
        <title>Description of Paenibacillus glebae sp. nov.</title>
        <authorList>
            <person name="Carlier A."/>
            <person name="Qi S."/>
        </authorList>
    </citation>
    <scope>NUCLEOTIDE SEQUENCE</scope>
    <source>
        <strain evidence="3">LMG 31456</strain>
    </source>
</reference>
<protein>
    <submittedName>
        <fullName evidence="3">Heteromeric transposase endonuclease subunit TnsA</fullName>
    </submittedName>
</protein>